<accession>A0A2T4U9S3</accession>
<dbReference type="Proteomes" id="UP000240509">
    <property type="component" value="Unassembled WGS sequence"/>
</dbReference>
<keyword evidence="1" id="KW-1133">Transmembrane helix</keyword>
<evidence type="ECO:0000256" key="1">
    <source>
        <dbReference type="SAM" id="Phobius"/>
    </source>
</evidence>
<feature type="domain" description="AB hydrolase-1" evidence="2">
    <location>
        <begin position="89"/>
        <end position="193"/>
    </location>
</feature>
<dbReference type="Gene3D" id="3.40.50.1820">
    <property type="entry name" value="alpha/beta hydrolase"/>
    <property type="match status" value="1"/>
</dbReference>
<feature type="transmembrane region" description="Helical" evidence="1">
    <location>
        <begin position="12"/>
        <end position="32"/>
    </location>
</feature>
<reference evidence="3 4" key="1">
    <citation type="submission" date="2018-03" db="EMBL/GenBank/DDBJ databases">
        <title>Alkalicoccus saliphilus sp. nov., isolated from a mineral pool.</title>
        <authorList>
            <person name="Zhao B."/>
        </authorList>
    </citation>
    <scope>NUCLEOTIDE SEQUENCE [LARGE SCALE GENOMIC DNA]</scope>
    <source>
        <strain evidence="3 4">6AG</strain>
    </source>
</reference>
<dbReference type="Pfam" id="PF00561">
    <property type="entry name" value="Abhydrolase_1"/>
    <property type="match status" value="1"/>
</dbReference>
<keyword evidence="1" id="KW-0812">Transmembrane</keyword>
<protein>
    <recommendedName>
        <fullName evidence="2">AB hydrolase-1 domain-containing protein</fullName>
    </recommendedName>
</protein>
<evidence type="ECO:0000313" key="4">
    <source>
        <dbReference type="Proteomes" id="UP000240509"/>
    </source>
</evidence>
<evidence type="ECO:0000313" key="3">
    <source>
        <dbReference type="EMBL" id="PTL40148.1"/>
    </source>
</evidence>
<gene>
    <name evidence="3" type="ORF">C6Y45_01855</name>
</gene>
<dbReference type="SUPFAM" id="SSF53474">
    <property type="entry name" value="alpha/beta-Hydrolases"/>
    <property type="match status" value="1"/>
</dbReference>
<keyword evidence="4" id="KW-1185">Reference proteome</keyword>
<dbReference type="AlphaFoldDB" id="A0A2T4U9S3"/>
<dbReference type="EMBL" id="PZJJ01000002">
    <property type="protein sequence ID" value="PTL40148.1"/>
    <property type="molecule type" value="Genomic_DNA"/>
</dbReference>
<dbReference type="PANTHER" id="PTHR12277">
    <property type="entry name" value="ALPHA/BETA HYDROLASE DOMAIN-CONTAINING PROTEIN"/>
    <property type="match status" value="1"/>
</dbReference>
<keyword evidence="1" id="KW-0472">Membrane</keyword>
<organism evidence="3 4">
    <name type="scientific">Alkalicoccus saliphilus</name>
    <dbReference type="NCBI Taxonomy" id="200989"/>
    <lineage>
        <taxon>Bacteria</taxon>
        <taxon>Bacillati</taxon>
        <taxon>Bacillota</taxon>
        <taxon>Bacilli</taxon>
        <taxon>Bacillales</taxon>
        <taxon>Bacillaceae</taxon>
        <taxon>Alkalicoccus</taxon>
    </lineage>
</organism>
<name>A0A2T4U9S3_9BACI</name>
<dbReference type="InterPro" id="IPR029058">
    <property type="entry name" value="AB_hydrolase_fold"/>
</dbReference>
<sequence>MIIPAVLWNKWIWLLSVPVLIIGVVILLIYLFQDRLIFYPQTITEEEADRVSQMYERAEEVMFTGGEGKELHGWLVHPRKKAEEEKLLIYYGGNAEELSGQISLMSENLADWTILLVNYRGYGMSEGTPDEEMMYEDALAVFDNVNGLMDHDPAKTVLMGRSIGTGIAVKVASERQVDGMVLITPFDSLKEVARYHYPFLPVSWLLRYSFDSASRINDTDAPLLIIAGGEDHIIPEERALRLLEEKEGTSDYEFIENRGHNDIHSSPRFWEAIKNFLIKR</sequence>
<proteinExistence type="predicted"/>
<dbReference type="InterPro" id="IPR000073">
    <property type="entry name" value="AB_hydrolase_1"/>
</dbReference>
<dbReference type="PANTHER" id="PTHR12277:SF81">
    <property type="entry name" value="PROTEIN ABHD13"/>
    <property type="match status" value="1"/>
</dbReference>
<comment type="caution">
    <text evidence="3">The sequence shown here is derived from an EMBL/GenBank/DDBJ whole genome shotgun (WGS) entry which is preliminary data.</text>
</comment>
<evidence type="ECO:0000259" key="2">
    <source>
        <dbReference type="Pfam" id="PF00561"/>
    </source>
</evidence>